<sequence length="151" mass="17307">MCASPVKRNRLRTQFRGDEQIILGHVLHSSVSRSADKVEVGDSLPLVEDYVKSIENELRLLRTESRGAKEIPPFPLHSTSDNVMSKGMLEELKMSWKNYHEHFEPELKTTTDMLLGLFHTLLTEVSFDVLKWKSTYEITSSLQRIAAMIAF</sequence>
<dbReference type="Proteomes" id="UP001163321">
    <property type="component" value="Chromosome 6"/>
</dbReference>
<name>A0ACC0VUP6_9STRA</name>
<evidence type="ECO:0000313" key="2">
    <source>
        <dbReference type="Proteomes" id="UP001163321"/>
    </source>
</evidence>
<accession>A0ACC0VUP6</accession>
<proteinExistence type="predicted"/>
<gene>
    <name evidence="1" type="ORF">PsorP6_010700</name>
</gene>
<protein>
    <submittedName>
        <fullName evidence="1">Uncharacterized protein</fullName>
    </submittedName>
</protein>
<keyword evidence="2" id="KW-1185">Reference proteome</keyword>
<evidence type="ECO:0000313" key="1">
    <source>
        <dbReference type="EMBL" id="KAI9910194.1"/>
    </source>
</evidence>
<reference evidence="1 2" key="1">
    <citation type="journal article" date="2022" name="bioRxiv">
        <title>The genome of the oomycete Peronosclerospora sorghi, a cosmopolitan pathogen of maize and sorghum, is inflated with dispersed pseudogenes.</title>
        <authorList>
            <person name="Fletcher K."/>
            <person name="Martin F."/>
            <person name="Isakeit T."/>
            <person name="Cavanaugh K."/>
            <person name="Magill C."/>
            <person name="Michelmore R."/>
        </authorList>
    </citation>
    <scope>NUCLEOTIDE SEQUENCE [LARGE SCALE GENOMIC DNA]</scope>
    <source>
        <strain evidence="1">P6</strain>
    </source>
</reference>
<comment type="caution">
    <text evidence="1">The sequence shown here is derived from an EMBL/GenBank/DDBJ whole genome shotgun (WGS) entry which is preliminary data.</text>
</comment>
<organism evidence="1 2">
    <name type="scientific">Peronosclerospora sorghi</name>
    <dbReference type="NCBI Taxonomy" id="230839"/>
    <lineage>
        <taxon>Eukaryota</taxon>
        <taxon>Sar</taxon>
        <taxon>Stramenopiles</taxon>
        <taxon>Oomycota</taxon>
        <taxon>Peronosporomycetes</taxon>
        <taxon>Peronosporales</taxon>
        <taxon>Peronosporaceae</taxon>
        <taxon>Peronosclerospora</taxon>
    </lineage>
</organism>
<dbReference type="EMBL" id="CM047585">
    <property type="protein sequence ID" value="KAI9910194.1"/>
    <property type="molecule type" value="Genomic_DNA"/>
</dbReference>